<proteinExistence type="predicted"/>
<evidence type="ECO:0000313" key="2">
    <source>
        <dbReference type="EMBL" id="OCK78210.1"/>
    </source>
</evidence>
<dbReference type="Gene3D" id="1.10.510.10">
    <property type="entry name" value="Transferase(Phosphotransferase) domain 1"/>
    <property type="match status" value="1"/>
</dbReference>
<gene>
    <name evidence="2" type="ORF">K432DRAFT_260738</name>
</gene>
<dbReference type="GO" id="GO:0005524">
    <property type="term" value="F:ATP binding"/>
    <property type="evidence" value="ECO:0007669"/>
    <property type="project" value="InterPro"/>
</dbReference>
<protein>
    <recommendedName>
        <fullName evidence="1">Protein kinase domain-containing protein</fullName>
    </recommendedName>
</protein>
<name>A0A8E2E6L1_9PEZI</name>
<keyword evidence="3" id="KW-1185">Reference proteome</keyword>
<dbReference type="GO" id="GO:0004672">
    <property type="term" value="F:protein kinase activity"/>
    <property type="evidence" value="ECO:0007669"/>
    <property type="project" value="InterPro"/>
</dbReference>
<feature type="non-terminal residue" evidence="2">
    <location>
        <position position="1"/>
    </location>
</feature>
<reference evidence="2 3" key="1">
    <citation type="journal article" date="2016" name="Nat. Commun.">
        <title>Ectomycorrhizal ecology is imprinted in the genome of the dominant symbiotic fungus Cenococcum geophilum.</title>
        <authorList>
            <consortium name="DOE Joint Genome Institute"/>
            <person name="Peter M."/>
            <person name="Kohler A."/>
            <person name="Ohm R.A."/>
            <person name="Kuo A."/>
            <person name="Krutzmann J."/>
            <person name="Morin E."/>
            <person name="Arend M."/>
            <person name="Barry K.W."/>
            <person name="Binder M."/>
            <person name="Choi C."/>
            <person name="Clum A."/>
            <person name="Copeland A."/>
            <person name="Grisel N."/>
            <person name="Haridas S."/>
            <person name="Kipfer T."/>
            <person name="LaButti K."/>
            <person name="Lindquist E."/>
            <person name="Lipzen A."/>
            <person name="Maire R."/>
            <person name="Meier B."/>
            <person name="Mihaltcheva S."/>
            <person name="Molinier V."/>
            <person name="Murat C."/>
            <person name="Poggeler S."/>
            <person name="Quandt C.A."/>
            <person name="Sperisen C."/>
            <person name="Tritt A."/>
            <person name="Tisserant E."/>
            <person name="Crous P.W."/>
            <person name="Henrissat B."/>
            <person name="Nehls U."/>
            <person name="Egli S."/>
            <person name="Spatafora J.W."/>
            <person name="Grigoriev I.V."/>
            <person name="Martin F.M."/>
        </authorList>
    </citation>
    <scope>NUCLEOTIDE SEQUENCE [LARGE SCALE GENOMIC DNA]</scope>
    <source>
        <strain evidence="2 3">CBS 459.81</strain>
    </source>
</reference>
<sequence length="173" mass="19474">LGERFQLAGFLAESLYELHASRWLHKSINSHNILFFQYDAQRILDQQLSSPVSLANPYFTGFALARPDDPNPDTDKIAPDTDVGIYRHPDVQGLSGRPIAQYHCLHDIYSLGAVLLEIGTWCPLSTFYQTGQSGPAFRDRLLQRKVPLLGISMGENYMAAVRKCLDSRFDGMQ</sequence>
<organism evidence="2 3">
    <name type="scientific">Lepidopterella palustris CBS 459.81</name>
    <dbReference type="NCBI Taxonomy" id="1314670"/>
    <lineage>
        <taxon>Eukaryota</taxon>
        <taxon>Fungi</taxon>
        <taxon>Dikarya</taxon>
        <taxon>Ascomycota</taxon>
        <taxon>Pezizomycotina</taxon>
        <taxon>Dothideomycetes</taxon>
        <taxon>Pleosporomycetidae</taxon>
        <taxon>Mytilinidiales</taxon>
        <taxon>Argynnaceae</taxon>
        <taxon>Lepidopterella</taxon>
    </lineage>
</organism>
<dbReference type="SUPFAM" id="SSF56112">
    <property type="entry name" value="Protein kinase-like (PK-like)"/>
    <property type="match status" value="1"/>
</dbReference>
<dbReference type="InterPro" id="IPR056002">
    <property type="entry name" value="DUF7580"/>
</dbReference>
<dbReference type="Pfam" id="PF24476">
    <property type="entry name" value="DUF7580"/>
    <property type="match status" value="1"/>
</dbReference>
<dbReference type="OrthoDB" id="1911848at2759"/>
<dbReference type="PANTHER" id="PTHR37542">
    <property type="entry name" value="HELO DOMAIN-CONTAINING PROTEIN-RELATED"/>
    <property type="match status" value="1"/>
</dbReference>
<evidence type="ECO:0000259" key="1">
    <source>
        <dbReference type="PROSITE" id="PS50011"/>
    </source>
</evidence>
<feature type="domain" description="Protein kinase" evidence="1">
    <location>
        <begin position="1"/>
        <end position="173"/>
    </location>
</feature>
<evidence type="ECO:0000313" key="3">
    <source>
        <dbReference type="Proteomes" id="UP000250266"/>
    </source>
</evidence>
<accession>A0A8E2E6L1</accession>
<dbReference type="PROSITE" id="PS50011">
    <property type="entry name" value="PROTEIN_KINASE_DOM"/>
    <property type="match status" value="1"/>
</dbReference>
<dbReference type="AlphaFoldDB" id="A0A8E2E6L1"/>
<feature type="non-terminal residue" evidence="2">
    <location>
        <position position="173"/>
    </location>
</feature>
<dbReference type="InterPro" id="IPR000719">
    <property type="entry name" value="Prot_kinase_dom"/>
</dbReference>
<dbReference type="InterPro" id="IPR011009">
    <property type="entry name" value="Kinase-like_dom_sf"/>
</dbReference>
<dbReference type="Proteomes" id="UP000250266">
    <property type="component" value="Unassembled WGS sequence"/>
</dbReference>
<dbReference type="EMBL" id="KV745074">
    <property type="protein sequence ID" value="OCK78210.1"/>
    <property type="molecule type" value="Genomic_DNA"/>
</dbReference>